<dbReference type="PANTHER" id="PTHR19848:SF8">
    <property type="entry name" value="F-BOX AND WD REPEAT DOMAIN CONTAINING 7"/>
    <property type="match status" value="1"/>
</dbReference>
<feature type="compositionally biased region" description="Low complexity" evidence="4">
    <location>
        <begin position="692"/>
        <end position="702"/>
    </location>
</feature>
<accession>A0A8J3QP81</accession>
<evidence type="ECO:0000256" key="4">
    <source>
        <dbReference type="SAM" id="MobiDB-lite"/>
    </source>
</evidence>
<evidence type="ECO:0000256" key="3">
    <source>
        <dbReference type="PROSITE-ProRule" id="PRU00221"/>
    </source>
</evidence>
<dbReference type="PANTHER" id="PTHR19848">
    <property type="entry name" value="WD40 REPEAT PROTEIN"/>
    <property type="match status" value="1"/>
</dbReference>
<feature type="repeat" description="WD" evidence="3">
    <location>
        <begin position="308"/>
        <end position="330"/>
    </location>
</feature>
<dbReference type="InterPro" id="IPR019775">
    <property type="entry name" value="WD40_repeat_CS"/>
</dbReference>
<feature type="compositionally biased region" description="Low complexity" evidence="4">
    <location>
        <begin position="771"/>
        <end position="786"/>
    </location>
</feature>
<dbReference type="PROSITE" id="PS50082">
    <property type="entry name" value="WD_REPEATS_2"/>
    <property type="match status" value="11"/>
</dbReference>
<dbReference type="InterPro" id="IPR020472">
    <property type="entry name" value="WD40_PAC1"/>
</dbReference>
<dbReference type="SUPFAM" id="SSF52540">
    <property type="entry name" value="P-loop containing nucleoside triphosphate hydrolases"/>
    <property type="match status" value="1"/>
</dbReference>
<evidence type="ECO:0000313" key="7">
    <source>
        <dbReference type="EMBL" id="GIH12968.1"/>
    </source>
</evidence>
<dbReference type="PROSITE" id="PS00678">
    <property type="entry name" value="WD_REPEATS_1"/>
    <property type="match status" value="4"/>
</dbReference>
<dbReference type="SUPFAM" id="SSF50978">
    <property type="entry name" value="WD40 repeat-like"/>
    <property type="match status" value="2"/>
</dbReference>
<comment type="caution">
    <text evidence="7">The sequence shown here is derived from an EMBL/GenBank/DDBJ whole genome shotgun (WGS) entry which is preliminary data.</text>
</comment>
<dbReference type="SMART" id="SM00320">
    <property type="entry name" value="WD40"/>
    <property type="match status" value="13"/>
</dbReference>
<dbReference type="CDD" id="cd00200">
    <property type="entry name" value="WD40"/>
    <property type="match status" value="2"/>
</dbReference>
<dbReference type="PROSITE" id="PS50294">
    <property type="entry name" value="WD_REPEATS_REGION"/>
    <property type="match status" value="3"/>
</dbReference>
<feature type="repeat" description="WD" evidence="3">
    <location>
        <begin position="124"/>
        <end position="146"/>
    </location>
</feature>
<feature type="repeat" description="WD" evidence="3">
    <location>
        <begin position="564"/>
        <end position="609"/>
    </location>
</feature>
<keyword evidence="5" id="KW-0472">Membrane</keyword>
<feature type="repeat" description="WD" evidence="3">
    <location>
        <begin position="424"/>
        <end position="468"/>
    </location>
</feature>
<dbReference type="InterPro" id="IPR036322">
    <property type="entry name" value="WD40_repeat_dom_sf"/>
</dbReference>
<feature type="region of interest" description="Disordered" evidence="4">
    <location>
        <begin position="690"/>
        <end position="721"/>
    </location>
</feature>
<evidence type="ECO:0000256" key="5">
    <source>
        <dbReference type="SAM" id="Phobius"/>
    </source>
</evidence>
<feature type="region of interest" description="Disordered" evidence="4">
    <location>
        <begin position="768"/>
        <end position="803"/>
    </location>
</feature>
<evidence type="ECO:0000256" key="2">
    <source>
        <dbReference type="ARBA" id="ARBA00022737"/>
    </source>
</evidence>
<keyword evidence="5" id="KW-1133">Transmembrane helix</keyword>
<dbReference type="PRINTS" id="PR00320">
    <property type="entry name" value="GPROTEINBRPT"/>
</dbReference>
<feature type="repeat" description="WD" evidence="3">
    <location>
        <begin position="78"/>
        <end position="100"/>
    </location>
</feature>
<dbReference type="InterPro" id="IPR011646">
    <property type="entry name" value="KAP_P-loop"/>
</dbReference>
<dbReference type="InterPro" id="IPR015943">
    <property type="entry name" value="WD40/YVTN_repeat-like_dom_sf"/>
</dbReference>
<dbReference type="InterPro" id="IPR001680">
    <property type="entry name" value="WD40_rpt"/>
</dbReference>
<reference evidence="7" key="1">
    <citation type="submission" date="2021-01" db="EMBL/GenBank/DDBJ databases">
        <title>Whole genome shotgun sequence of Rugosimonospora africana NBRC 104875.</title>
        <authorList>
            <person name="Komaki H."/>
            <person name="Tamura T."/>
        </authorList>
    </citation>
    <scope>NUCLEOTIDE SEQUENCE</scope>
    <source>
        <strain evidence="7">NBRC 104875</strain>
    </source>
</reference>
<feature type="region of interest" description="Disordered" evidence="4">
    <location>
        <begin position="1162"/>
        <end position="1186"/>
    </location>
</feature>
<dbReference type="Gene3D" id="2.130.10.10">
    <property type="entry name" value="YVTN repeat-like/Quinoprotein amine dehydrogenase"/>
    <property type="match status" value="4"/>
</dbReference>
<keyword evidence="1 3" id="KW-0853">WD repeat</keyword>
<evidence type="ECO:0000259" key="6">
    <source>
        <dbReference type="Pfam" id="PF07693"/>
    </source>
</evidence>
<organism evidence="7 8">
    <name type="scientific">Rugosimonospora africana</name>
    <dbReference type="NCBI Taxonomy" id="556532"/>
    <lineage>
        <taxon>Bacteria</taxon>
        <taxon>Bacillati</taxon>
        <taxon>Actinomycetota</taxon>
        <taxon>Actinomycetes</taxon>
        <taxon>Micromonosporales</taxon>
        <taxon>Micromonosporaceae</taxon>
        <taxon>Rugosimonospora</taxon>
    </lineage>
</organism>
<sequence>MSGPAAATPWVPARRGGVGGLESWQAIDGGMRLASSGTDGVVQVWDLSAGTLTRLTAFSHGAGVQHLRACRGDAGVRLVSAGVDEWIRVWDLESGTEVASMSPVNESWIHAMSSWTTTDGESRLAAAGSDGSIRIWDVESGALVSERIAAHTGALHALTTWVAADGTRRLCSAGQDTAIRIWGEGSGDLLREISGGHARAIWSLTNWPDAGGGMRVASGSADGTVRIWDAETGTPIGSPLLGHTGWVHTIVTWSTGDQVDRLASASMDGTVRIWDPRTGDPLAGPVPGNFTSAESGMTAWSTGGRNRLATSARDGIIHIWDADTGTPVDSSPTTHMAALWALATWTASDGHTHVAAAGDDGVLCVWDTETGAQVGQPLSGHTATVWTMTAFTAADGRALIASAGDDGTVRCWDAHFGAAAGEPINAHAGWIPALIAHPATGGPVRLISGGADGTIRLWDPATGRAQQVPNVAVTGLNWVLALAAWSAEDGRVRIAFGGDGNEIHVYDAGTGAPFFGPLSGHAGWIRALATWTDRNDRRLLASGSVDGTIRVWDAGTGEPVGTPLHGHIGTVRSLVPWTDPQGNPRLASAGGDDGTIRLWDPENGTPIGEPLTGHQRGVWDLAGWRAADGSARLASTGYDGTIRLWDLHLRRAIRSIEVGPVGIWALSDAPATVDLLDRQRWADAIADQLVRPGQPSGSGQPSTSDDPADDGPSVVSVEGPWGCGKTTLMRLVRRRLDERHPPPARADHRSAARQRYTVRAALREITRHGRAPAQPAQPRPATGPARRVGRRATNRTSRPGGATAHRGVLTVWFNPWVHQSGEQAWAGLAHEIIERAGTVLYPTDSERERYWFRRNLGRSDRYSLRRALYRRVVSPMLGVALGAIVAPLAIALAELNVPFDVLGHSVTAATIALVISAACLVAGIAHTTTRFWFSPAAHYLPAALFHGPVTDADLLQQDNQPLEIVADPLRRARVGALYLYQHDIGEVITDVRNAGCDLVVFVDDIDRCRTTVTAEVFEAINLFLSGVNADTGLRCRFVIGLDPEVIAAHLDGHYPDHYHRQTAQRGDDPSAGWAFLRKLIQLPVVLPQAADDSIPRFIDQAAGSARTSADGSRVPAPRGAKVSAAGASAVGASTAGGSVAGGSVAGGSVAGGSVAGGSVTGAAGGAAADGARGDGARPSPGTAPTPVDTLAWRSLEQHPQVRSWLTARLSAQPGRSVRNAKRLINVWQFYARVCPEPSRSPDDGPADVRASISHAKHLLIFAEIVTRWPALLHALQWRSDGRAGLDRLVAYLADEDRWNQTVGELGIEVNRYEHQLRELRLLLLQCDPGLIGNLADTLL</sequence>
<gene>
    <name evidence="7" type="ORF">Raf01_11400</name>
</gene>
<evidence type="ECO:0000256" key="1">
    <source>
        <dbReference type="ARBA" id="ARBA00022574"/>
    </source>
</evidence>
<feature type="domain" description="KAP NTPase" evidence="6">
    <location>
        <begin position="991"/>
        <end position="1101"/>
    </location>
</feature>
<name>A0A8J3QP81_9ACTN</name>
<dbReference type="EMBL" id="BONZ01000013">
    <property type="protein sequence ID" value="GIH12968.1"/>
    <property type="molecule type" value="Genomic_DNA"/>
</dbReference>
<feature type="transmembrane region" description="Helical" evidence="5">
    <location>
        <begin position="905"/>
        <end position="925"/>
    </location>
</feature>
<dbReference type="Pfam" id="PF00400">
    <property type="entry name" value="WD40"/>
    <property type="match status" value="8"/>
</dbReference>
<dbReference type="RefSeq" id="WP_203916677.1">
    <property type="nucleotide sequence ID" value="NZ_BONZ01000013.1"/>
</dbReference>
<feature type="repeat" description="WD" evidence="3">
    <location>
        <begin position="378"/>
        <end position="413"/>
    </location>
</feature>
<keyword evidence="5" id="KW-0812">Transmembrane</keyword>
<feature type="domain" description="KAP NTPase" evidence="6">
    <location>
        <begin position="712"/>
        <end position="833"/>
    </location>
</feature>
<dbReference type="Proteomes" id="UP000642748">
    <property type="component" value="Unassembled WGS sequence"/>
</dbReference>
<keyword evidence="2" id="KW-0677">Repeat</keyword>
<feature type="repeat" description="WD" evidence="3">
    <location>
        <begin position="33"/>
        <end position="55"/>
    </location>
</feature>
<dbReference type="InterPro" id="IPR027417">
    <property type="entry name" value="P-loop_NTPase"/>
</dbReference>
<protein>
    <recommendedName>
        <fullName evidence="6">KAP NTPase domain-containing protein</fullName>
    </recommendedName>
</protein>
<feature type="repeat" description="WD" evidence="3">
    <location>
        <begin position="240"/>
        <end position="284"/>
    </location>
</feature>
<feature type="repeat" description="WD" evidence="3">
    <location>
        <begin position="194"/>
        <end position="238"/>
    </location>
</feature>
<dbReference type="GO" id="GO:0000027">
    <property type="term" value="P:ribosomal large subunit assembly"/>
    <property type="evidence" value="ECO:0007669"/>
    <property type="project" value="TreeGrafter"/>
</dbReference>
<dbReference type="Pfam" id="PF07693">
    <property type="entry name" value="KAP_NTPase"/>
    <property type="match status" value="2"/>
</dbReference>
<feature type="repeat" description="WD" evidence="3">
    <location>
        <begin position="518"/>
        <end position="562"/>
    </location>
</feature>
<evidence type="ECO:0000313" key="8">
    <source>
        <dbReference type="Proteomes" id="UP000642748"/>
    </source>
</evidence>
<proteinExistence type="predicted"/>
<keyword evidence="8" id="KW-1185">Reference proteome</keyword>
<feature type="repeat" description="WD" evidence="3">
    <location>
        <begin position="611"/>
        <end position="655"/>
    </location>
</feature>
<feature type="transmembrane region" description="Helical" evidence="5">
    <location>
        <begin position="872"/>
        <end position="893"/>
    </location>
</feature>